<dbReference type="InterPro" id="IPR035965">
    <property type="entry name" value="PAS-like_dom_sf"/>
</dbReference>
<feature type="domain" description="PAS" evidence="1">
    <location>
        <begin position="155"/>
        <end position="199"/>
    </location>
</feature>
<dbReference type="PROSITE" id="PS50887">
    <property type="entry name" value="GGDEF"/>
    <property type="match status" value="1"/>
</dbReference>
<dbReference type="SUPFAM" id="SSF55785">
    <property type="entry name" value="PYP-like sensor domain (PAS domain)"/>
    <property type="match status" value="3"/>
</dbReference>
<dbReference type="NCBIfam" id="TIGR00229">
    <property type="entry name" value="sensory_box"/>
    <property type="match status" value="2"/>
</dbReference>
<dbReference type="Gene3D" id="3.30.450.20">
    <property type="entry name" value="PAS domain"/>
    <property type="match status" value="3"/>
</dbReference>
<name>A0A2A7N0M0_MYCAG</name>
<dbReference type="InterPro" id="IPR000160">
    <property type="entry name" value="GGDEF_dom"/>
</dbReference>
<dbReference type="PANTHER" id="PTHR44757">
    <property type="entry name" value="DIGUANYLATE CYCLASE DGCP"/>
    <property type="match status" value="1"/>
</dbReference>
<dbReference type="InterPro" id="IPR013767">
    <property type="entry name" value="PAS_fold"/>
</dbReference>
<feature type="domain" description="GGDEF" evidence="2">
    <location>
        <begin position="418"/>
        <end position="548"/>
    </location>
</feature>
<dbReference type="EMBL" id="PDCP01000027">
    <property type="protein sequence ID" value="PEG37333.1"/>
    <property type="molecule type" value="Genomic_DNA"/>
</dbReference>
<dbReference type="Pfam" id="PF13188">
    <property type="entry name" value="PAS_8"/>
    <property type="match status" value="1"/>
</dbReference>
<dbReference type="AlphaFoldDB" id="A0A2A7N0M0"/>
<evidence type="ECO:0000313" key="3">
    <source>
        <dbReference type="EMBL" id="PEG37333.1"/>
    </source>
</evidence>
<dbReference type="PROSITE" id="PS50112">
    <property type="entry name" value="PAS"/>
    <property type="match status" value="2"/>
</dbReference>
<keyword evidence="4" id="KW-1185">Reference proteome</keyword>
<dbReference type="Proteomes" id="UP000220914">
    <property type="component" value="Unassembled WGS sequence"/>
</dbReference>
<accession>A0A2A7N0M0</accession>
<proteinExistence type="predicted"/>
<sequence>MTPGTLANIDGKAVRILGAEGFPTGLADDQFRRLIEGSPDAICVHQHGRLLYVNDAGVRLMRAQSSDDLVGRLLTDFVARESLTPMEAGLAELREVGDCSPRYPAQMIRLDGTRLEVEVVIVKTLWCGEIAYQVITRDVSSRYAAETVLRYQAALINHVSDAIIATTATGLVTSWNPAAEAIYGWSVDEAYGRPISELVGGAADPVAIVASGGIVHSTHRAADGTPLDVRVSAAVMADGFVFVCCDMTALHRAEQHFEAVVGSMAEGVIVTDKAGCIKSINPAAVQIIGGGLEHLGGNFFEITSRFRFYDVDGVNIPPLQRPAMAVLRTGVPFYNQLYGFDRPDGQRVWLLSSARLLAPALPGQSDMLLSFADVTDQRKTADKVLFYATHDALTELPNRVSVLRRLKKALAAPDDADKLRAVLFIDIDDLKSINDTLGHTAGDELLRAAAACLRRVVDPDDVAGRLGGDEFVVLVFRDASREQLDEMIERLRRELQTPVAVGGTTTAIAASIGVIEVRRDEKRSADEILRDADLAMYEAKRARRTVDG</sequence>
<dbReference type="Pfam" id="PF00990">
    <property type="entry name" value="GGDEF"/>
    <property type="match status" value="1"/>
</dbReference>
<dbReference type="Gene3D" id="3.30.70.270">
    <property type="match status" value="1"/>
</dbReference>
<dbReference type="NCBIfam" id="TIGR00254">
    <property type="entry name" value="GGDEF"/>
    <property type="match status" value="1"/>
</dbReference>
<dbReference type="PANTHER" id="PTHR44757:SF2">
    <property type="entry name" value="BIOFILM ARCHITECTURE MAINTENANCE PROTEIN MBAA"/>
    <property type="match status" value="1"/>
</dbReference>
<protein>
    <submittedName>
        <fullName evidence="3">Diguanylate cyclase</fullName>
    </submittedName>
</protein>
<evidence type="ECO:0000259" key="2">
    <source>
        <dbReference type="PROSITE" id="PS50887"/>
    </source>
</evidence>
<evidence type="ECO:0000259" key="1">
    <source>
        <dbReference type="PROSITE" id="PS50112"/>
    </source>
</evidence>
<feature type="domain" description="PAS" evidence="1">
    <location>
        <begin position="253"/>
        <end position="289"/>
    </location>
</feature>
<dbReference type="InterPro" id="IPR029787">
    <property type="entry name" value="Nucleotide_cyclase"/>
</dbReference>
<organism evidence="3 4">
    <name type="scientific">Mycolicibacterium agri</name>
    <name type="common">Mycobacterium agri</name>
    <dbReference type="NCBI Taxonomy" id="36811"/>
    <lineage>
        <taxon>Bacteria</taxon>
        <taxon>Bacillati</taxon>
        <taxon>Actinomycetota</taxon>
        <taxon>Actinomycetes</taxon>
        <taxon>Mycobacteriales</taxon>
        <taxon>Mycobacteriaceae</taxon>
        <taxon>Mycolicibacterium</taxon>
    </lineage>
</organism>
<dbReference type="SUPFAM" id="SSF55073">
    <property type="entry name" value="Nucleotide cyclase"/>
    <property type="match status" value="1"/>
</dbReference>
<dbReference type="Pfam" id="PF13426">
    <property type="entry name" value="PAS_9"/>
    <property type="match status" value="1"/>
</dbReference>
<evidence type="ECO:0000313" key="4">
    <source>
        <dbReference type="Proteomes" id="UP000220914"/>
    </source>
</evidence>
<dbReference type="CDD" id="cd01949">
    <property type="entry name" value="GGDEF"/>
    <property type="match status" value="1"/>
</dbReference>
<dbReference type="InterPro" id="IPR000014">
    <property type="entry name" value="PAS"/>
</dbReference>
<dbReference type="InterPro" id="IPR043128">
    <property type="entry name" value="Rev_trsase/Diguanyl_cyclase"/>
</dbReference>
<dbReference type="GO" id="GO:0006355">
    <property type="term" value="P:regulation of DNA-templated transcription"/>
    <property type="evidence" value="ECO:0007669"/>
    <property type="project" value="InterPro"/>
</dbReference>
<comment type="caution">
    <text evidence="3">The sequence shown here is derived from an EMBL/GenBank/DDBJ whole genome shotgun (WGS) entry which is preliminary data.</text>
</comment>
<dbReference type="CDD" id="cd00130">
    <property type="entry name" value="PAS"/>
    <property type="match status" value="3"/>
</dbReference>
<dbReference type="SMART" id="SM00267">
    <property type="entry name" value="GGDEF"/>
    <property type="match status" value="1"/>
</dbReference>
<dbReference type="Pfam" id="PF00989">
    <property type="entry name" value="PAS"/>
    <property type="match status" value="1"/>
</dbReference>
<dbReference type="SMART" id="SM00091">
    <property type="entry name" value="PAS"/>
    <property type="match status" value="3"/>
</dbReference>
<gene>
    <name evidence="3" type="ORF">CQY20_16250</name>
</gene>
<reference evidence="3 4" key="1">
    <citation type="submission" date="2017-10" db="EMBL/GenBank/DDBJ databases">
        <title>The new phylogeny of genus Mycobacterium.</title>
        <authorList>
            <person name="Tortoli E."/>
            <person name="Trovato A."/>
            <person name="Cirillo D.M."/>
        </authorList>
    </citation>
    <scope>NUCLEOTIDE SEQUENCE [LARGE SCALE GENOMIC DNA]</scope>
    <source>
        <strain evidence="3 4">CCUG37673</strain>
    </source>
</reference>
<dbReference type="InterPro" id="IPR052155">
    <property type="entry name" value="Biofilm_reg_signaling"/>
</dbReference>